<proteinExistence type="predicted"/>
<protein>
    <submittedName>
        <fullName evidence="1">Uncharacterized protein</fullName>
    </submittedName>
</protein>
<gene>
    <name evidence="1" type="ORF">LMH87_001197</name>
</gene>
<reference evidence="1" key="1">
    <citation type="journal article" date="2023" name="Access Microbiol">
        <title>De-novo genome assembly for Akanthomyces muscarius, a biocontrol agent of insect agricultural pests.</title>
        <authorList>
            <person name="Erdos Z."/>
            <person name="Studholme D.J."/>
            <person name="Raymond B."/>
            <person name="Sharma M."/>
        </authorList>
    </citation>
    <scope>NUCLEOTIDE SEQUENCE</scope>
    <source>
        <strain evidence="1">Ve6</strain>
    </source>
</reference>
<dbReference type="Proteomes" id="UP001144673">
    <property type="component" value="Chromosome 6"/>
</dbReference>
<dbReference type="RefSeq" id="XP_056056104.1">
    <property type="nucleotide sequence ID" value="XM_056199237.1"/>
</dbReference>
<evidence type="ECO:0000313" key="2">
    <source>
        <dbReference type="Proteomes" id="UP001144673"/>
    </source>
</evidence>
<sequence>MVQHKDTKEHWPVECGRCYDRSADKEDFQEHEYNCHKYCADCDRDFQNYNNLRIDYTRMKIIQISDKYDASASIRVATEATTSPALLQKEPDHRNRSRASRDICLPQRHHGPRLCLPLPLELGAHQQPLYRCPNQDCRNFEALAGIINHLESETCGITRFGAVQRGITRMTGDGALLCLSTDSH</sequence>
<dbReference type="EMBL" id="JAJHUN010000007">
    <property type="protein sequence ID" value="KAJ4155980.1"/>
    <property type="molecule type" value="Genomic_DNA"/>
</dbReference>
<evidence type="ECO:0000313" key="1">
    <source>
        <dbReference type="EMBL" id="KAJ4155980.1"/>
    </source>
</evidence>
<dbReference type="GeneID" id="80888356"/>
<keyword evidence="2" id="KW-1185">Reference proteome</keyword>
<name>A0A9W8QGL2_AKAMU</name>
<dbReference type="KEGG" id="amus:LMH87_001197"/>
<accession>A0A9W8QGL2</accession>
<organism evidence="1 2">
    <name type="scientific">Akanthomyces muscarius</name>
    <name type="common">Entomopathogenic fungus</name>
    <name type="synonym">Lecanicillium muscarium</name>
    <dbReference type="NCBI Taxonomy" id="2231603"/>
    <lineage>
        <taxon>Eukaryota</taxon>
        <taxon>Fungi</taxon>
        <taxon>Dikarya</taxon>
        <taxon>Ascomycota</taxon>
        <taxon>Pezizomycotina</taxon>
        <taxon>Sordariomycetes</taxon>
        <taxon>Hypocreomycetidae</taxon>
        <taxon>Hypocreales</taxon>
        <taxon>Cordycipitaceae</taxon>
        <taxon>Akanthomyces</taxon>
    </lineage>
</organism>
<dbReference type="AlphaFoldDB" id="A0A9W8QGL2"/>
<comment type="caution">
    <text evidence="1">The sequence shown here is derived from an EMBL/GenBank/DDBJ whole genome shotgun (WGS) entry which is preliminary data.</text>
</comment>